<gene>
    <name evidence="1" type="ORF">LCGC14_1444280</name>
</gene>
<proteinExistence type="predicted"/>
<comment type="caution">
    <text evidence="1">The sequence shown here is derived from an EMBL/GenBank/DDBJ whole genome shotgun (WGS) entry which is preliminary data.</text>
</comment>
<evidence type="ECO:0008006" key="2">
    <source>
        <dbReference type="Google" id="ProtNLM"/>
    </source>
</evidence>
<protein>
    <recommendedName>
        <fullName evidence="2">SCP2 domain-containing protein</fullName>
    </recommendedName>
</protein>
<dbReference type="Gene3D" id="3.30.1050.10">
    <property type="entry name" value="SCP2 sterol-binding domain"/>
    <property type="match status" value="1"/>
</dbReference>
<dbReference type="EMBL" id="LAZR01009882">
    <property type="protein sequence ID" value="KKM70085.1"/>
    <property type="molecule type" value="Genomic_DNA"/>
</dbReference>
<organism evidence="1">
    <name type="scientific">marine sediment metagenome</name>
    <dbReference type="NCBI Taxonomy" id="412755"/>
    <lineage>
        <taxon>unclassified sequences</taxon>
        <taxon>metagenomes</taxon>
        <taxon>ecological metagenomes</taxon>
    </lineage>
</organism>
<evidence type="ECO:0000313" key="1">
    <source>
        <dbReference type="EMBL" id="KKM70085.1"/>
    </source>
</evidence>
<reference evidence="1" key="1">
    <citation type="journal article" date="2015" name="Nature">
        <title>Complex archaea that bridge the gap between prokaryotes and eukaryotes.</title>
        <authorList>
            <person name="Spang A."/>
            <person name="Saw J.H."/>
            <person name="Jorgensen S.L."/>
            <person name="Zaremba-Niedzwiedzka K."/>
            <person name="Martijn J."/>
            <person name="Lind A.E."/>
            <person name="van Eijk R."/>
            <person name="Schleper C."/>
            <person name="Guy L."/>
            <person name="Ettema T.J."/>
        </authorList>
    </citation>
    <scope>NUCLEOTIDE SEQUENCE</scope>
</reference>
<name>A0A0F9M074_9ZZZZ</name>
<sequence>MTQETKVKATFPSIEWFNALRDIINDDDAYKHIGTCDAVVGVKVPEAKKYFILTFEAFEVLEAKVVSETEAEDSDFWLEMPYERWKEMVQNIRDNGKADLHHTLNTIDLEDAEGFARSHDGYRRDAFYRFNQSFQHFFDSSAKIDTQFA</sequence>
<dbReference type="AlphaFoldDB" id="A0A0F9M074"/>
<dbReference type="SUPFAM" id="SSF55718">
    <property type="entry name" value="SCP-like"/>
    <property type="match status" value="1"/>
</dbReference>
<accession>A0A0F9M074</accession>
<dbReference type="InterPro" id="IPR036527">
    <property type="entry name" value="SCP2_sterol-bd_dom_sf"/>
</dbReference>